<dbReference type="Proteomes" id="UP000095621">
    <property type="component" value="Unassembled WGS sequence"/>
</dbReference>
<feature type="transmembrane region" description="Helical" evidence="1">
    <location>
        <begin position="77"/>
        <end position="96"/>
    </location>
</feature>
<gene>
    <name evidence="2" type="ORF">ERS852490_00290</name>
</gene>
<evidence type="ECO:0000313" key="3">
    <source>
        <dbReference type="Proteomes" id="UP000095621"/>
    </source>
</evidence>
<feature type="transmembrane region" description="Helical" evidence="1">
    <location>
        <begin position="209"/>
        <end position="232"/>
    </location>
</feature>
<keyword evidence="1" id="KW-1133">Transmembrane helix</keyword>
<feature type="transmembrane region" description="Helical" evidence="1">
    <location>
        <begin position="244"/>
        <end position="265"/>
    </location>
</feature>
<feature type="transmembrane region" description="Helical" evidence="1">
    <location>
        <begin position="20"/>
        <end position="39"/>
    </location>
</feature>
<keyword evidence="1" id="KW-0812">Transmembrane</keyword>
<keyword evidence="1" id="KW-0472">Membrane</keyword>
<protein>
    <submittedName>
        <fullName evidence="2">ABC-2 family transporter protein</fullName>
    </submittedName>
</protein>
<feature type="transmembrane region" description="Helical" evidence="1">
    <location>
        <begin position="180"/>
        <end position="202"/>
    </location>
</feature>
<dbReference type="AlphaFoldDB" id="A0A174YWJ0"/>
<feature type="transmembrane region" description="Helical" evidence="1">
    <location>
        <begin position="126"/>
        <end position="147"/>
    </location>
</feature>
<dbReference type="EMBL" id="CZBU01000001">
    <property type="protein sequence ID" value="CUQ75040.1"/>
    <property type="molecule type" value="Genomic_DNA"/>
</dbReference>
<accession>A0A174YWJ0</accession>
<reference evidence="2 3" key="1">
    <citation type="submission" date="2015-09" db="EMBL/GenBank/DDBJ databases">
        <authorList>
            <consortium name="Pathogen Informatics"/>
        </authorList>
    </citation>
    <scope>NUCLEOTIDE SEQUENCE [LARGE SCALE GENOMIC DNA]</scope>
    <source>
        <strain evidence="2 3">2789STDY5834875</strain>
    </source>
</reference>
<organism evidence="2 3">
    <name type="scientific">Lachnospira eligens</name>
    <dbReference type="NCBI Taxonomy" id="39485"/>
    <lineage>
        <taxon>Bacteria</taxon>
        <taxon>Bacillati</taxon>
        <taxon>Bacillota</taxon>
        <taxon>Clostridia</taxon>
        <taxon>Lachnospirales</taxon>
        <taxon>Lachnospiraceae</taxon>
        <taxon>Lachnospira</taxon>
    </lineage>
</organism>
<evidence type="ECO:0000256" key="1">
    <source>
        <dbReference type="SAM" id="Phobius"/>
    </source>
</evidence>
<name>A0A174YWJ0_9FIRM</name>
<proteinExistence type="predicted"/>
<evidence type="ECO:0000313" key="2">
    <source>
        <dbReference type="EMBL" id="CUQ75040.1"/>
    </source>
</evidence>
<sequence length="272" mass="31308">MNTFLCILKADIRRFWSMCWKFYMVFYIYCVFQAVSYFSNVYRCIKNSRISSISLGDSLLYVFRGAKEFSPGMQIDIPLFEILIVLYITFIITYYITTDQKAVGKNILVISGSASGWWLSKYITMLLAVIIYMAGIFAANTIVGLLMTGSRFSMSLNITGTEAVRIFLQTKLELDFNMPLVIILCFVCLVTMTGISLLLAYISNAVFGFVVNLFFFIVSICSMKWFFFYNYFMTIRIPHVYSRWPYGLCLMLAINILLVAAGIIYSKKKDFI</sequence>